<evidence type="ECO:0000256" key="3">
    <source>
        <dbReference type="ARBA" id="ARBA00022692"/>
    </source>
</evidence>
<name>A0A9Q9B445_9PEZI</name>
<organism evidence="7 8">
    <name type="scientific">Septoria linicola</name>
    <dbReference type="NCBI Taxonomy" id="215465"/>
    <lineage>
        <taxon>Eukaryota</taxon>
        <taxon>Fungi</taxon>
        <taxon>Dikarya</taxon>
        <taxon>Ascomycota</taxon>
        <taxon>Pezizomycotina</taxon>
        <taxon>Dothideomycetes</taxon>
        <taxon>Dothideomycetidae</taxon>
        <taxon>Mycosphaerellales</taxon>
        <taxon>Mycosphaerellaceae</taxon>
        <taxon>Septoria</taxon>
    </lineage>
</organism>
<dbReference type="InterPro" id="IPR000791">
    <property type="entry name" value="Gpr1/Fun34/SatP-like"/>
</dbReference>
<reference evidence="7" key="1">
    <citation type="submission" date="2022-06" db="EMBL/GenBank/DDBJ databases">
        <title>Complete genome sequences of two strains of the flax pathogen Septoria linicola.</title>
        <authorList>
            <person name="Lapalu N."/>
            <person name="Simon A."/>
            <person name="Demenou B."/>
            <person name="Paumier D."/>
            <person name="Guillot M.-P."/>
            <person name="Gout L."/>
            <person name="Valade R."/>
        </authorList>
    </citation>
    <scope>NUCLEOTIDE SEQUENCE</scope>
    <source>
        <strain evidence="7">SE15195</strain>
    </source>
</reference>
<accession>A0A9Q9B445</accession>
<protein>
    <submittedName>
        <fullName evidence="7">Acetate transporter GPR1/FUN34/SatP family</fullName>
    </submittedName>
</protein>
<comment type="similarity">
    <text evidence="2">Belongs to the acetate uptake transporter (AceTr) (TC 2.A.96) family.</text>
</comment>
<feature type="transmembrane region" description="Helical" evidence="6">
    <location>
        <begin position="135"/>
        <end position="156"/>
    </location>
</feature>
<evidence type="ECO:0000256" key="4">
    <source>
        <dbReference type="ARBA" id="ARBA00022989"/>
    </source>
</evidence>
<gene>
    <name evidence="7" type="ORF">Slin15195_G092950</name>
</gene>
<evidence type="ECO:0000256" key="1">
    <source>
        <dbReference type="ARBA" id="ARBA00004141"/>
    </source>
</evidence>
<dbReference type="AlphaFoldDB" id="A0A9Q9B445"/>
<sequence length="310" mass="33803">MEHSQGDSIARDFSDDVNGKAYVGDDAEDTLARIKTSGTGSVTISSELFEKLYLQPKISGPGLKHPLQKILGNPTPLAIIGFEMSLMPITMQLMEWRGAEGSRTANNANVIFYGGVLMWIAGLFEFLLGNTFPFLVFTAFGSFYASYGATLIPWFATYASFSEDPYGASLDGLSNAGFNASYGHYWAAFTILMFFFFLCSLRTNVVFVIIFATIFPAVACLTAVFYYAADGEMDKAHDCQVAAGGILFSTCIVGWYLFAGLIFPSVDFPIPIPLGDLQQVVPALSDLSGGRKSGRSIFRKRKHDTVEDSV</sequence>
<keyword evidence="8" id="KW-1185">Reference proteome</keyword>
<dbReference type="InterPro" id="IPR051633">
    <property type="entry name" value="AceTr"/>
</dbReference>
<keyword evidence="4 6" id="KW-1133">Transmembrane helix</keyword>
<evidence type="ECO:0000313" key="7">
    <source>
        <dbReference type="EMBL" id="USW55976.1"/>
    </source>
</evidence>
<dbReference type="EMBL" id="CP099425">
    <property type="protein sequence ID" value="USW55976.1"/>
    <property type="molecule type" value="Genomic_DNA"/>
</dbReference>
<dbReference type="PANTHER" id="PTHR31123:SF4">
    <property type="entry name" value="PROTEIN ALCS"/>
    <property type="match status" value="1"/>
</dbReference>
<comment type="subcellular location">
    <subcellularLocation>
        <location evidence="1">Membrane</location>
        <topology evidence="1">Multi-pass membrane protein</topology>
    </subcellularLocation>
</comment>
<proteinExistence type="inferred from homology"/>
<evidence type="ECO:0000256" key="6">
    <source>
        <dbReference type="SAM" id="Phobius"/>
    </source>
</evidence>
<feature type="transmembrane region" description="Helical" evidence="6">
    <location>
        <begin position="205"/>
        <end position="229"/>
    </location>
</feature>
<feature type="transmembrane region" description="Helical" evidence="6">
    <location>
        <begin position="176"/>
        <end position="198"/>
    </location>
</feature>
<dbReference type="OrthoDB" id="3648309at2759"/>
<evidence type="ECO:0000256" key="5">
    <source>
        <dbReference type="ARBA" id="ARBA00023136"/>
    </source>
</evidence>
<evidence type="ECO:0000313" key="8">
    <source>
        <dbReference type="Proteomes" id="UP001056384"/>
    </source>
</evidence>
<dbReference type="GO" id="GO:0005886">
    <property type="term" value="C:plasma membrane"/>
    <property type="evidence" value="ECO:0007669"/>
    <property type="project" value="TreeGrafter"/>
</dbReference>
<evidence type="ECO:0000256" key="2">
    <source>
        <dbReference type="ARBA" id="ARBA00005587"/>
    </source>
</evidence>
<keyword evidence="3 6" id="KW-0812">Transmembrane</keyword>
<dbReference type="Pfam" id="PF01184">
    <property type="entry name" value="Gpr1_Fun34_YaaH"/>
    <property type="match status" value="1"/>
</dbReference>
<feature type="transmembrane region" description="Helical" evidence="6">
    <location>
        <begin position="110"/>
        <end position="128"/>
    </location>
</feature>
<keyword evidence="5 6" id="KW-0472">Membrane</keyword>
<dbReference type="GO" id="GO:0015123">
    <property type="term" value="F:acetate transmembrane transporter activity"/>
    <property type="evidence" value="ECO:0007669"/>
    <property type="project" value="TreeGrafter"/>
</dbReference>
<feature type="transmembrane region" description="Helical" evidence="6">
    <location>
        <begin position="241"/>
        <end position="263"/>
    </location>
</feature>
<dbReference type="Proteomes" id="UP001056384">
    <property type="component" value="Chromosome 8"/>
</dbReference>
<dbReference type="PANTHER" id="PTHR31123">
    <property type="entry name" value="ACCUMULATION OF DYADS PROTEIN 2-RELATED"/>
    <property type="match status" value="1"/>
</dbReference>